<accession>W0JUK7</accession>
<feature type="transmembrane region" description="Helical" evidence="1">
    <location>
        <begin position="30"/>
        <end position="47"/>
    </location>
</feature>
<name>W0JUK7_9EURY</name>
<evidence type="ECO:0000313" key="3">
    <source>
        <dbReference type="Proteomes" id="UP000019024"/>
    </source>
</evidence>
<proteinExistence type="predicted"/>
<keyword evidence="3" id="KW-1185">Reference proteome</keyword>
<dbReference type="EMBL" id="CP007058">
    <property type="protein sequence ID" value="AHG02266.1"/>
    <property type="molecule type" value="Genomic_DNA"/>
</dbReference>
<keyword evidence="1" id="KW-0472">Membrane</keyword>
<dbReference type="GeneID" id="54817891"/>
<gene>
    <name evidence="2" type="ORF">HALLA_20405</name>
</gene>
<evidence type="ECO:0000256" key="1">
    <source>
        <dbReference type="SAM" id="Phobius"/>
    </source>
</evidence>
<feature type="transmembrane region" description="Helical" evidence="1">
    <location>
        <begin position="7"/>
        <end position="24"/>
    </location>
</feature>
<evidence type="ECO:0008006" key="4">
    <source>
        <dbReference type="Google" id="ProtNLM"/>
    </source>
</evidence>
<keyword evidence="1" id="KW-1133">Transmembrane helix</keyword>
<dbReference type="HOGENOM" id="CLU_216168_0_0_2"/>
<keyword evidence="2" id="KW-0614">Plasmid</keyword>
<sequence length="48" mass="4910">MVRLSTVVIVLAIVFAIGLIPIPIIPGVGLLVGLSGIILGIILRVLGH</sequence>
<dbReference type="Proteomes" id="UP000019024">
    <property type="component" value="Plasmid unnamed3"/>
</dbReference>
<dbReference type="AlphaFoldDB" id="W0JUK7"/>
<evidence type="ECO:0000313" key="2">
    <source>
        <dbReference type="EMBL" id="AHG02266.1"/>
    </source>
</evidence>
<dbReference type="KEGG" id="hlr:HALLA_20405"/>
<organism evidence="2 3">
    <name type="scientific">Halostagnicola larsenii XH-48</name>
    <dbReference type="NCBI Taxonomy" id="797299"/>
    <lineage>
        <taxon>Archaea</taxon>
        <taxon>Methanobacteriati</taxon>
        <taxon>Methanobacteriota</taxon>
        <taxon>Stenosarchaea group</taxon>
        <taxon>Halobacteria</taxon>
        <taxon>Halobacteriales</taxon>
        <taxon>Natrialbaceae</taxon>
        <taxon>Halostagnicola</taxon>
    </lineage>
</organism>
<geneLocation type="plasmid" evidence="2">
    <name>unnamed</name>
</geneLocation>
<protein>
    <recommendedName>
        <fullName evidence="4">Transporter</fullName>
    </recommendedName>
</protein>
<dbReference type="RefSeq" id="WP_169732166.1">
    <property type="nucleotide sequence ID" value="NZ_CP007058.1"/>
</dbReference>
<reference evidence="2 3" key="1">
    <citation type="submission" date="2014-01" db="EMBL/GenBank/DDBJ databases">
        <authorList>
            <consortium name="DOE Joint Genome Institute"/>
            <person name="Anderson I."/>
            <person name="Huntemann M."/>
            <person name="Han J."/>
            <person name="Chen A."/>
            <person name="Kyrpides N."/>
            <person name="Mavromatis K."/>
            <person name="Markowitz V."/>
            <person name="Palaniappan K."/>
            <person name="Ivanova N."/>
            <person name="Schaumberg A."/>
            <person name="Pati A."/>
            <person name="Liolios K."/>
            <person name="Nordberg H.P."/>
            <person name="Cantor M.N."/>
            <person name="Hua S.X."/>
            <person name="Woyke T."/>
        </authorList>
    </citation>
    <scope>NUCLEOTIDE SEQUENCE [LARGE SCALE GENOMIC DNA]</scope>
    <source>
        <strain evidence="2 3">XH-48</strain>
        <plasmid evidence="3">4</plasmid>
    </source>
</reference>
<keyword evidence="1" id="KW-0812">Transmembrane</keyword>